<keyword evidence="2" id="KW-1185">Reference proteome</keyword>
<protein>
    <submittedName>
        <fullName evidence="1">Uncharacterized protein</fullName>
    </submittedName>
</protein>
<name>A0AAV7J4Z5_COTGL</name>
<evidence type="ECO:0000313" key="2">
    <source>
        <dbReference type="Proteomes" id="UP000826195"/>
    </source>
</evidence>
<dbReference type="Proteomes" id="UP000826195">
    <property type="component" value="Unassembled WGS sequence"/>
</dbReference>
<dbReference type="AlphaFoldDB" id="A0AAV7J4Z5"/>
<organism evidence="1 2">
    <name type="scientific">Cotesia glomerata</name>
    <name type="common">Lepidopteran parasitic wasp</name>
    <name type="synonym">Apanteles glomeratus</name>
    <dbReference type="NCBI Taxonomy" id="32391"/>
    <lineage>
        <taxon>Eukaryota</taxon>
        <taxon>Metazoa</taxon>
        <taxon>Ecdysozoa</taxon>
        <taxon>Arthropoda</taxon>
        <taxon>Hexapoda</taxon>
        <taxon>Insecta</taxon>
        <taxon>Pterygota</taxon>
        <taxon>Neoptera</taxon>
        <taxon>Endopterygota</taxon>
        <taxon>Hymenoptera</taxon>
        <taxon>Apocrita</taxon>
        <taxon>Ichneumonoidea</taxon>
        <taxon>Braconidae</taxon>
        <taxon>Microgastrinae</taxon>
        <taxon>Cotesia</taxon>
    </lineage>
</organism>
<dbReference type="EMBL" id="JAHXZJ010000002">
    <property type="protein sequence ID" value="KAH0564127.1"/>
    <property type="molecule type" value="Genomic_DNA"/>
</dbReference>
<proteinExistence type="predicted"/>
<gene>
    <name evidence="1" type="ORF">KQX54_009631</name>
</gene>
<accession>A0AAV7J4Z5</accession>
<reference evidence="1 2" key="1">
    <citation type="journal article" date="2021" name="J. Hered.">
        <title>A chromosome-level genome assembly of the parasitoid wasp, Cotesia glomerata (Hymenoptera: Braconidae).</title>
        <authorList>
            <person name="Pinto B.J."/>
            <person name="Weis J.J."/>
            <person name="Gamble T."/>
            <person name="Ode P.J."/>
            <person name="Paul R."/>
            <person name="Zaspel J.M."/>
        </authorList>
    </citation>
    <scope>NUCLEOTIDE SEQUENCE [LARGE SCALE GENOMIC DNA]</scope>
    <source>
        <strain evidence="1">CgM1</strain>
    </source>
</reference>
<sequence length="81" mass="9137">MCGDWMLSVTTRNENGDGNGNDVSANARLRRILMTLVQKPHMAEPLPTMTWRPFQQRATGPKFGNPYAGNWDLDLIHKPSI</sequence>
<evidence type="ECO:0000313" key="1">
    <source>
        <dbReference type="EMBL" id="KAH0564127.1"/>
    </source>
</evidence>
<comment type="caution">
    <text evidence="1">The sequence shown here is derived from an EMBL/GenBank/DDBJ whole genome shotgun (WGS) entry which is preliminary data.</text>
</comment>